<dbReference type="AlphaFoldDB" id="A0A434AX45"/>
<comment type="caution">
    <text evidence="2">The sequence shown here is derived from an EMBL/GenBank/DDBJ whole genome shotgun (WGS) entry which is preliminary data.</text>
</comment>
<feature type="domain" description="NmrA-like" evidence="1">
    <location>
        <begin position="1"/>
        <end position="271"/>
    </location>
</feature>
<dbReference type="SUPFAM" id="SSF51735">
    <property type="entry name" value="NAD(P)-binding Rossmann-fold domains"/>
    <property type="match status" value="1"/>
</dbReference>
<evidence type="ECO:0000259" key="1">
    <source>
        <dbReference type="Pfam" id="PF05368"/>
    </source>
</evidence>
<dbReference type="Proteomes" id="UP000282985">
    <property type="component" value="Unassembled WGS sequence"/>
</dbReference>
<organism evidence="2 3">
    <name type="scientific">Ancylomarina longa</name>
    <dbReference type="NCBI Taxonomy" id="2487017"/>
    <lineage>
        <taxon>Bacteria</taxon>
        <taxon>Pseudomonadati</taxon>
        <taxon>Bacteroidota</taxon>
        <taxon>Bacteroidia</taxon>
        <taxon>Marinilabiliales</taxon>
        <taxon>Marinifilaceae</taxon>
        <taxon>Ancylomarina</taxon>
    </lineage>
</organism>
<protein>
    <submittedName>
        <fullName evidence="2">SDR family oxidoreductase</fullName>
    </submittedName>
</protein>
<sequence length="283" mass="31272">MNNKILVTGATGNIGKNIIELLKQKNANFIAGTTNGESIDGVETVNANFADAESLEKAMQGVSTVFMVLPNHPDMVKWGENIIYSAKKAQVKHIVRSSGSLADINSDLLIEKLLGTTDKFLKESGINYTITAPNFFMQNFINFFGEDYKNGTIYQPAGDEKIGWTDIRDIAAVNVEALLSPEKYLNQTLTITGSESFNYEEAVNQMNRILGKDSKYVAVPNEAAIEAMKDINFPPFIIDLMISLNESIKQGHAVETTNTVEQVTGKKAIKFMQFVNENKSIWA</sequence>
<dbReference type="RefSeq" id="WP_127343032.1">
    <property type="nucleotide sequence ID" value="NZ_RJJX01000005.1"/>
</dbReference>
<dbReference type="EMBL" id="RJJX01000005">
    <property type="protein sequence ID" value="RUT78977.1"/>
    <property type="molecule type" value="Genomic_DNA"/>
</dbReference>
<dbReference type="InterPro" id="IPR008030">
    <property type="entry name" value="NmrA-like"/>
</dbReference>
<dbReference type="PANTHER" id="PTHR43162:SF1">
    <property type="entry name" value="PRESTALK A DIFFERENTIATION PROTEIN A"/>
    <property type="match status" value="1"/>
</dbReference>
<dbReference type="PANTHER" id="PTHR43162">
    <property type="match status" value="1"/>
</dbReference>
<evidence type="ECO:0000313" key="2">
    <source>
        <dbReference type="EMBL" id="RUT78977.1"/>
    </source>
</evidence>
<proteinExistence type="predicted"/>
<dbReference type="Gene3D" id="3.90.25.10">
    <property type="entry name" value="UDP-galactose 4-epimerase, domain 1"/>
    <property type="match status" value="1"/>
</dbReference>
<gene>
    <name evidence="2" type="ORF">DLK05_05715</name>
</gene>
<dbReference type="OrthoDB" id="9780595at2"/>
<keyword evidence="3" id="KW-1185">Reference proteome</keyword>
<dbReference type="InterPro" id="IPR036291">
    <property type="entry name" value="NAD(P)-bd_dom_sf"/>
</dbReference>
<name>A0A434AX45_9BACT</name>
<accession>A0A434AX45</accession>
<evidence type="ECO:0000313" key="3">
    <source>
        <dbReference type="Proteomes" id="UP000282985"/>
    </source>
</evidence>
<dbReference type="CDD" id="cd05269">
    <property type="entry name" value="TMR_SDR_a"/>
    <property type="match status" value="1"/>
</dbReference>
<dbReference type="Gene3D" id="3.40.50.720">
    <property type="entry name" value="NAD(P)-binding Rossmann-like Domain"/>
    <property type="match status" value="1"/>
</dbReference>
<reference evidence="2 3" key="1">
    <citation type="submission" date="2018-11" db="EMBL/GenBank/DDBJ databases">
        <title>Parancylomarina longa gen. nov., sp. nov., isolated from sediments of southern Okinawa.</title>
        <authorList>
            <person name="Fu T."/>
        </authorList>
    </citation>
    <scope>NUCLEOTIDE SEQUENCE [LARGE SCALE GENOMIC DNA]</scope>
    <source>
        <strain evidence="2 3">T3-2 S1-C</strain>
    </source>
</reference>
<dbReference type="InterPro" id="IPR051604">
    <property type="entry name" value="Ergot_Alk_Oxidoreductase"/>
</dbReference>
<dbReference type="Pfam" id="PF05368">
    <property type="entry name" value="NmrA"/>
    <property type="match status" value="1"/>
</dbReference>